<gene>
    <name evidence="1" type="ORF">SAMN05421659_101294</name>
</gene>
<dbReference type="AlphaFoldDB" id="A0A1I0MB83"/>
<dbReference type="RefSeq" id="WP_092449853.1">
    <property type="nucleotide sequence ID" value="NZ_FOJI01000001.1"/>
</dbReference>
<protein>
    <submittedName>
        <fullName evidence="1">Uncharacterized protein</fullName>
    </submittedName>
</protein>
<organism evidence="1 2">
    <name type="scientific">[Clostridium] fimetarium</name>
    <dbReference type="NCBI Taxonomy" id="99656"/>
    <lineage>
        <taxon>Bacteria</taxon>
        <taxon>Bacillati</taxon>
        <taxon>Bacillota</taxon>
        <taxon>Clostridia</taxon>
        <taxon>Lachnospirales</taxon>
        <taxon>Lachnospiraceae</taxon>
    </lineage>
</organism>
<keyword evidence="2" id="KW-1185">Reference proteome</keyword>
<name>A0A1I0MB83_9FIRM</name>
<dbReference type="STRING" id="99656.SAMN05421659_101294"/>
<reference evidence="1 2" key="1">
    <citation type="submission" date="2016-10" db="EMBL/GenBank/DDBJ databases">
        <authorList>
            <person name="de Groot N.N."/>
        </authorList>
    </citation>
    <scope>NUCLEOTIDE SEQUENCE [LARGE SCALE GENOMIC DNA]</scope>
    <source>
        <strain evidence="1 2">DSM 9179</strain>
    </source>
</reference>
<evidence type="ECO:0000313" key="2">
    <source>
        <dbReference type="Proteomes" id="UP000199701"/>
    </source>
</evidence>
<dbReference type="EMBL" id="FOJI01000001">
    <property type="protein sequence ID" value="SEV84641.1"/>
    <property type="molecule type" value="Genomic_DNA"/>
</dbReference>
<accession>A0A1I0MB83</accession>
<evidence type="ECO:0000313" key="1">
    <source>
        <dbReference type="EMBL" id="SEV84641.1"/>
    </source>
</evidence>
<proteinExistence type="predicted"/>
<dbReference type="Proteomes" id="UP000199701">
    <property type="component" value="Unassembled WGS sequence"/>
</dbReference>
<sequence>MDKKHFLEQEDFVTYENFASMLAKKEKKTVKKVTVKDVKEVKEEKEEQAQLAMRRMKYYDHDAKEIYFYTTKSITDIKG</sequence>